<organism evidence="1 2">
    <name type="scientific">Lactobacillus xujianguonis</name>
    <dbReference type="NCBI Taxonomy" id="2495899"/>
    <lineage>
        <taxon>Bacteria</taxon>
        <taxon>Bacillati</taxon>
        <taxon>Bacillota</taxon>
        <taxon>Bacilli</taxon>
        <taxon>Lactobacillales</taxon>
        <taxon>Lactobacillaceae</taxon>
        <taxon>Lactobacillus</taxon>
    </lineage>
</organism>
<dbReference type="EMBL" id="RXIA01000010">
    <property type="protein sequence ID" value="RVU70961.1"/>
    <property type="molecule type" value="Genomic_DNA"/>
</dbReference>
<dbReference type="Proteomes" id="UP000288291">
    <property type="component" value="Unassembled WGS sequence"/>
</dbReference>
<dbReference type="RefSeq" id="WP_103662436.1">
    <property type="nucleotide sequence ID" value="NZ_ML136878.1"/>
</dbReference>
<comment type="caution">
    <text evidence="1">The sequence shown here is derived from an EMBL/GenBank/DDBJ whole genome shotgun (WGS) entry which is preliminary data.</text>
</comment>
<keyword evidence="2" id="KW-1185">Reference proteome</keyword>
<name>A0A437SVL1_9LACO</name>
<accession>A0A437SVL1</accession>
<evidence type="ECO:0000313" key="2">
    <source>
        <dbReference type="Proteomes" id="UP000288291"/>
    </source>
</evidence>
<gene>
    <name evidence="1" type="ORF">EJK17_04455</name>
</gene>
<evidence type="ECO:0000313" key="1">
    <source>
        <dbReference type="EMBL" id="RVU70961.1"/>
    </source>
</evidence>
<protein>
    <submittedName>
        <fullName evidence="1">Uncharacterized protein</fullName>
    </submittedName>
</protein>
<reference evidence="1 2" key="1">
    <citation type="submission" date="2018-12" db="EMBL/GenBank/DDBJ databases">
        <authorList>
            <person name="Meng J."/>
        </authorList>
    </citation>
    <scope>NUCLEOTIDE SEQUENCE [LARGE SCALE GENOMIC DNA]</scope>
    <source>
        <strain evidence="1 2">HT111-2</strain>
    </source>
</reference>
<proteinExistence type="predicted"/>
<dbReference type="AlphaFoldDB" id="A0A437SVL1"/>
<sequence length="143" mass="16133">MRLQDIITPEMKMGRPDFENTVFLLKTQPTALNIKQFALQGNLYPEPIDDVAWALPAYLSDDYNVFFVFAPNILGHWSIFCSQVEIENGNDITAMSELVPIGTGLNAINAVSPSAAIELIAYLKTWESNKLGYFDENIWKKMV</sequence>